<dbReference type="RefSeq" id="XP_020126280.1">
    <property type="nucleotide sequence ID" value="XM_020278387.1"/>
</dbReference>
<feature type="region of interest" description="Disordered" evidence="1">
    <location>
        <begin position="1"/>
        <end position="34"/>
    </location>
</feature>
<evidence type="ECO:0000313" key="4">
    <source>
        <dbReference type="Proteomes" id="UP000183809"/>
    </source>
</evidence>
<dbReference type="STRING" id="236234.A0A1J9RQ31"/>
<gene>
    <name evidence="3" type="ORF">BKCO1_6800016</name>
</gene>
<evidence type="ECO:0000256" key="1">
    <source>
        <dbReference type="SAM" id="MobiDB-lite"/>
    </source>
</evidence>
<dbReference type="EMBL" id="MNUE01000068">
    <property type="protein sequence ID" value="OJD30020.1"/>
    <property type="molecule type" value="Genomic_DNA"/>
</dbReference>
<organism evidence="3 4">
    <name type="scientific">Diplodia corticola</name>
    <dbReference type="NCBI Taxonomy" id="236234"/>
    <lineage>
        <taxon>Eukaryota</taxon>
        <taxon>Fungi</taxon>
        <taxon>Dikarya</taxon>
        <taxon>Ascomycota</taxon>
        <taxon>Pezizomycotina</taxon>
        <taxon>Dothideomycetes</taxon>
        <taxon>Dothideomycetes incertae sedis</taxon>
        <taxon>Botryosphaeriales</taxon>
        <taxon>Botryosphaeriaceae</taxon>
        <taxon>Diplodia</taxon>
    </lineage>
</organism>
<feature type="transmembrane region" description="Helical" evidence="2">
    <location>
        <begin position="487"/>
        <end position="509"/>
    </location>
</feature>
<reference evidence="3 4" key="1">
    <citation type="submission" date="2016-10" db="EMBL/GenBank/DDBJ databases">
        <title>Proteomics and genomics reveal pathogen-plant mechanisms compatible with a hemibiotrophic lifestyle of Diplodia corticola.</title>
        <authorList>
            <person name="Fernandes I."/>
            <person name="De Jonge R."/>
            <person name="Van De Peer Y."/>
            <person name="Devreese B."/>
            <person name="Alves A."/>
            <person name="Esteves A.C."/>
        </authorList>
    </citation>
    <scope>NUCLEOTIDE SEQUENCE [LARGE SCALE GENOMIC DNA]</scope>
    <source>
        <strain evidence="3 4">CBS 112549</strain>
    </source>
</reference>
<feature type="transmembrane region" description="Helical" evidence="2">
    <location>
        <begin position="45"/>
        <end position="65"/>
    </location>
</feature>
<evidence type="ECO:0000313" key="3">
    <source>
        <dbReference type="EMBL" id="OJD30020.1"/>
    </source>
</evidence>
<dbReference type="OrthoDB" id="5322539at2759"/>
<evidence type="ECO:0000256" key="2">
    <source>
        <dbReference type="SAM" id="Phobius"/>
    </source>
</evidence>
<keyword evidence="4" id="KW-1185">Reference proteome</keyword>
<protein>
    <submittedName>
        <fullName evidence="3">Formylmethionine deformylase-like protein</fullName>
    </submittedName>
</protein>
<comment type="caution">
    <text evidence="3">The sequence shown here is derived from an EMBL/GenBank/DDBJ whole genome shotgun (WGS) entry which is preliminary data.</text>
</comment>
<dbReference type="PANTHER" id="PTHR35041">
    <property type="entry name" value="MEDIATOR OF RNA POLYMERASE II TRANSCRIPTION SUBUNIT 1"/>
    <property type="match status" value="1"/>
</dbReference>
<proteinExistence type="predicted"/>
<dbReference type="Proteomes" id="UP000183809">
    <property type="component" value="Unassembled WGS sequence"/>
</dbReference>
<sequence length="586" mass="63616">MEFPHRQADPPNQHLLHHDPTTQAQPPAKAQTRISRRGVQWRSPALMMLLFFAGIVFAIGHHIYYQSLDDTPVTSTSQQEWAIRIGTGLAFLVKATLAASIGIAFTQYLWTVATRKAMALQSIDDMFSLTKNPASFANFEVLVGVKLLVLLAMASWFMPLIATVTPSTLSVYTKMVTNVSNVEVPCMGFANDPDIWSDSMGAGFINEPSPAVTRLLTATSSSIGILPMTASFPNSSYSLQFYAPALKCEKLSDAVKNGQPVGSCNNCTSLQKLWDTSIDISNGANYNYWQAVMPDGSHNLLFIRTGAGKLMDGDPKNISCQLWNAPYTTLFTFRDGIQTTKIQSLEYESTTDFNTSVAFTELPDGGRAYLSMYLAMSNLLSGEVGVRPGLSSSGMLGTDLAVAKTGLMACPDIIKAWETLGSSEPPLDRNTSPWMCRNNSVAATIEDLSQNFTLSLLSSPMLNGNTTTDVEVRSPRNYWRYSPVDLLIAYVAGAAVALFCIVVGGWAYMYNGYSATSSFSSILLTTRNPDLDGLTVKQCLPTYPLQENIGKAKLKFGVVGGANGIEHAAFGLPGSMQHLKRGYESG</sequence>
<dbReference type="PANTHER" id="PTHR35041:SF6">
    <property type="entry name" value="FORMYLMETHIONINE DEFORMYLASE-LIKE PROTEIN-RELATED"/>
    <property type="match status" value="1"/>
</dbReference>
<keyword evidence="2" id="KW-1133">Transmembrane helix</keyword>
<accession>A0A1J9RQ31</accession>
<dbReference type="AlphaFoldDB" id="A0A1J9RQ31"/>
<name>A0A1J9RQ31_9PEZI</name>
<keyword evidence="2" id="KW-0812">Transmembrane</keyword>
<keyword evidence="2" id="KW-0472">Membrane</keyword>
<feature type="transmembrane region" description="Helical" evidence="2">
    <location>
        <begin position="136"/>
        <end position="158"/>
    </location>
</feature>
<feature type="transmembrane region" description="Helical" evidence="2">
    <location>
        <begin position="85"/>
        <end position="110"/>
    </location>
</feature>
<dbReference type="GeneID" id="31018648"/>